<dbReference type="GO" id="GO:0043386">
    <property type="term" value="P:mycotoxin biosynthetic process"/>
    <property type="evidence" value="ECO:0007669"/>
    <property type="project" value="InterPro"/>
</dbReference>
<name>A0A6A7A6S2_9PLEO</name>
<evidence type="ECO:0000256" key="1">
    <source>
        <dbReference type="ARBA" id="ARBA00035112"/>
    </source>
</evidence>
<dbReference type="OrthoDB" id="3687641at2759"/>
<dbReference type="Pfam" id="PF11807">
    <property type="entry name" value="UstYa"/>
    <property type="match status" value="1"/>
</dbReference>
<protein>
    <recommendedName>
        <fullName evidence="4">Tat pathway signal sequence</fullName>
    </recommendedName>
</protein>
<dbReference type="Proteomes" id="UP000799424">
    <property type="component" value="Unassembled WGS sequence"/>
</dbReference>
<evidence type="ECO:0000313" key="3">
    <source>
        <dbReference type="Proteomes" id="UP000799424"/>
    </source>
</evidence>
<dbReference type="InterPro" id="IPR021765">
    <property type="entry name" value="UstYa-like"/>
</dbReference>
<evidence type="ECO:0000313" key="2">
    <source>
        <dbReference type="EMBL" id="KAF2828991.1"/>
    </source>
</evidence>
<sequence>MHSAYTGWPNDSNNRAWEELIRPVVFNATAEEMILAGEPLDDSVRLPAGGYLGSLGVYHELHCLRRIRLWLHRDTYYPNATRDDELFMQVHIGHCIEVLRLSAMCTADLGLYSFFWSSSDALKPTARSSAPRKCKRWSQIDDWTRERMLPNTHAPLLKGD</sequence>
<organism evidence="2 3">
    <name type="scientific">Ophiobolus disseminans</name>
    <dbReference type="NCBI Taxonomy" id="1469910"/>
    <lineage>
        <taxon>Eukaryota</taxon>
        <taxon>Fungi</taxon>
        <taxon>Dikarya</taxon>
        <taxon>Ascomycota</taxon>
        <taxon>Pezizomycotina</taxon>
        <taxon>Dothideomycetes</taxon>
        <taxon>Pleosporomycetidae</taxon>
        <taxon>Pleosporales</taxon>
        <taxon>Pleosporineae</taxon>
        <taxon>Phaeosphaeriaceae</taxon>
        <taxon>Ophiobolus</taxon>
    </lineage>
</organism>
<dbReference type="PANTHER" id="PTHR33365">
    <property type="entry name" value="YALI0B05434P"/>
    <property type="match status" value="1"/>
</dbReference>
<proteinExistence type="inferred from homology"/>
<gene>
    <name evidence="2" type="ORF">CC86DRAFT_403642</name>
</gene>
<dbReference type="PANTHER" id="PTHR33365:SF12">
    <property type="entry name" value="TAT PATHWAY SIGNAL SEQUENCE"/>
    <property type="match status" value="1"/>
</dbReference>
<accession>A0A6A7A6S2</accession>
<comment type="similarity">
    <text evidence="1">Belongs to the ustYa family.</text>
</comment>
<evidence type="ECO:0008006" key="4">
    <source>
        <dbReference type="Google" id="ProtNLM"/>
    </source>
</evidence>
<dbReference type="AlphaFoldDB" id="A0A6A7A6S2"/>
<reference evidence="2" key="1">
    <citation type="journal article" date="2020" name="Stud. Mycol.">
        <title>101 Dothideomycetes genomes: a test case for predicting lifestyles and emergence of pathogens.</title>
        <authorList>
            <person name="Haridas S."/>
            <person name="Albert R."/>
            <person name="Binder M."/>
            <person name="Bloem J."/>
            <person name="Labutti K."/>
            <person name="Salamov A."/>
            <person name="Andreopoulos B."/>
            <person name="Baker S."/>
            <person name="Barry K."/>
            <person name="Bills G."/>
            <person name="Bluhm B."/>
            <person name="Cannon C."/>
            <person name="Castanera R."/>
            <person name="Culley D."/>
            <person name="Daum C."/>
            <person name="Ezra D."/>
            <person name="Gonzalez J."/>
            <person name="Henrissat B."/>
            <person name="Kuo A."/>
            <person name="Liang C."/>
            <person name="Lipzen A."/>
            <person name="Lutzoni F."/>
            <person name="Magnuson J."/>
            <person name="Mondo S."/>
            <person name="Nolan M."/>
            <person name="Ohm R."/>
            <person name="Pangilinan J."/>
            <person name="Park H.-J."/>
            <person name="Ramirez L."/>
            <person name="Alfaro M."/>
            <person name="Sun H."/>
            <person name="Tritt A."/>
            <person name="Yoshinaga Y."/>
            <person name="Zwiers L.-H."/>
            <person name="Turgeon B."/>
            <person name="Goodwin S."/>
            <person name="Spatafora J."/>
            <person name="Crous P."/>
            <person name="Grigoriev I."/>
        </authorList>
    </citation>
    <scope>NUCLEOTIDE SEQUENCE</scope>
    <source>
        <strain evidence="2">CBS 113818</strain>
    </source>
</reference>
<keyword evidence="3" id="KW-1185">Reference proteome</keyword>
<dbReference type="EMBL" id="MU006221">
    <property type="protein sequence ID" value="KAF2828991.1"/>
    <property type="molecule type" value="Genomic_DNA"/>
</dbReference>